<accession>A0A828U1W7</accession>
<sequence length="68" mass="7037">MYKRQTAAGIDARKVTDRGILPVINTGIAHKQAGVGQIGAGITTAPMACFVAAVRALAEIVAKENHHG</sequence>
<keyword evidence="1" id="KW-0808">Transferase</keyword>
<dbReference type="GO" id="GO:0016301">
    <property type="term" value="F:kinase activity"/>
    <property type="evidence" value="ECO:0007669"/>
    <property type="project" value="UniProtKB-KW"/>
</dbReference>
<reference evidence="1 2" key="1">
    <citation type="journal article" date="2012" name="J. Bacteriol.">
        <title>Draft Genome Sequences of the Diarrheagenic Escherichia coli Collection.</title>
        <authorList>
            <person name="Hazen T.H."/>
            <person name="Sahl J.W."/>
            <person name="Redman J.C."/>
            <person name="Morris C.R."/>
            <person name="Daugherty S.C."/>
            <person name="Chibucos M.C."/>
            <person name="Sengamalay N.A."/>
            <person name="Fraser-Liggett C.M."/>
            <person name="Steinsland H."/>
            <person name="Whittam T.S."/>
            <person name="Whittam B."/>
            <person name="Manning S.D."/>
            <person name="Rasko D.A."/>
        </authorList>
    </citation>
    <scope>NUCLEOTIDE SEQUENCE [LARGE SCALE GENOMIC DNA]</scope>
    <source>
        <strain evidence="1 2">DEC2D</strain>
    </source>
</reference>
<name>A0A828U1W7_ECOLX</name>
<comment type="caution">
    <text evidence="1">The sequence shown here is derived from an EMBL/GenBank/DDBJ whole genome shotgun (WGS) entry which is preliminary data.</text>
</comment>
<evidence type="ECO:0000313" key="2">
    <source>
        <dbReference type="Proteomes" id="UP000005272"/>
    </source>
</evidence>
<gene>
    <name evidence="1" type="primary">ybl185</name>
    <name evidence="1" type="ORF">ECDEC2D_4536</name>
</gene>
<dbReference type="Gene3D" id="3.90.1700.10">
    <property type="entry name" value="v583 domain like"/>
    <property type="match status" value="1"/>
</dbReference>
<dbReference type="Proteomes" id="UP000005272">
    <property type="component" value="Unassembled WGS sequence"/>
</dbReference>
<dbReference type="AlphaFoldDB" id="A0A828U1W7"/>
<dbReference type="EMBL" id="AIFC01000040">
    <property type="protein sequence ID" value="EHU38914.1"/>
    <property type="molecule type" value="Genomic_DNA"/>
</dbReference>
<evidence type="ECO:0000313" key="1">
    <source>
        <dbReference type="EMBL" id="EHU38914.1"/>
    </source>
</evidence>
<proteinExistence type="predicted"/>
<protein>
    <submittedName>
        <fullName evidence="1">Putative kinase</fullName>
    </submittedName>
</protein>
<organism evidence="1 2">
    <name type="scientific">Escherichia coli DEC2D</name>
    <dbReference type="NCBI Taxonomy" id="868141"/>
    <lineage>
        <taxon>Bacteria</taxon>
        <taxon>Pseudomonadati</taxon>
        <taxon>Pseudomonadota</taxon>
        <taxon>Gammaproteobacteria</taxon>
        <taxon>Enterobacterales</taxon>
        <taxon>Enterobacteriaceae</taxon>
        <taxon>Escherichia</taxon>
    </lineage>
</organism>
<keyword evidence="1" id="KW-0418">Kinase</keyword>